<dbReference type="EMBL" id="JABACJ020000002">
    <property type="protein sequence ID" value="MBU3874840.1"/>
    <property type="molecule type" value="Genomic_DNA"/>
</dbReference>
<organism evidence="1 2">
    <name type="scientific">Faecalicatena faecalis</name>
    <dbReference type="NCBI Taxonomy" id="2726362"/>
    <lineage>
        <taxon>Bacteria</taxon>
        <taxon>Bacillati</taxon>
        <taxon>Bacillota</taxon>
        <taxon>Clostridia</taxon>
        <taxon>Lachnospirales</taxon>
        <taxon>Lachnospiraceae</taxon>
        <taxon>Faecalicatena</taxon>
    </lineage>
</organism>
<dbReference type="InterPro" id="IPR005358">
    <property type="entry name" value="Puta_zinc/iron-chelating_dom"/>
</dbReference>
<gene>
    <name evidence="1" type="ORF">HGO97_003300</name>
</gene>
<evidence type="ECO:0000313" key="1">
    <source>
        <dbReference type="EMBL" id="MBU3874840.1"/>
    </source>
</evidence>
<dbReference type="RefSeq" id="WP_216239406.1">
    <property type="nucleotide sequence ID" value="NZ_JABACJ020000002.1"/>
</dbReference>
<dbReference type="Pfam" id="PF03692">
    <property type="entry name" value="CxxCxxCC"/>
    <property type="match status" value="1"/>
</dbReference>
<evidence type="ECO:0000313" key="2">
    <source>
        <dbReference type="Proteomes" id="UP000723714"/>
    </source>
</evidence>
<dbReference type="PANTHER" id="PTHR35866">
    <property type="entry name" value="PUTATIVE-RELATED"/>
    <property type="match status" value="1"/>
</dbReference>
<dbReference type="PANTHER" id="PTHR35866:SF2">
    <property type="entry name" value="YKGJ FAMILY CYSTEINE CLUSTER PROTEIN"/>
    <property type="match status" value="1"/>
</dbReference>
<comment type="caution">
    <text evidence="1">The sequence shown here is derived from an EMBL/GenBank/DDBJ whole genome shotgun (WGS) entry which is preliminary data.</text>
</comment>
<protein>
    <submittedName>
        <fullName evidence="1">YkgJ family cysteine cluster protein</fullName>
    </submittedName>
</protein>
<name>A0ABS6D0G3_9FIRM</name>
<dbReference type="Proteomes" id="UP000723714">
    <property type="component" value="Unassembled WGS sequence"/>
</dbReference>
<sequence>MERQVSLDEISDGKLYGLNDMVRADCGECEGCSACCHGMGNTIVLDPLDIHRLSMELGKTFEEMINHQIELHVVDGMILPNLKMDGKGEACVFLNDEGRCSIHRARPGICRLFPLGRYYENRGFQYFLQIHECKKQNRTKTKVKKWIDTPDLKQNQEFIAKWHFFLKDLQEKVESSEDEKLRRSAALYVLNQFYVMGYEEGKFYEQFQERMKAAEHLL</sequence>
<keyword evidence="2" id="KW-1185">Reference proteome</keyword>
<reference evidence="1 2" key="1">
    <citation type="submission" date="2021-06" db="EMBL/GenBank/DDBJ databases">
        <title>Faecalicatena sp. nov. isolated from porcine feces.</title>
        <authorList>
            <person name="Oh B.S."/>
            <person name="Lee J.H."/>
        </authorList>
    </citation>
    <scope>NUCLEOTIDE SEQUENCE [LARGE SCALE GENOMIC DNA]</scope>
    <source>
        <strain evidence="1 2">AGMB00832</strain>
    </source>
</reference>
<accession>A0ABS6D0G3</accession>
<proteinExistence type="predicted"/>